<dbReference type="InterPro" id="IPR028081">
    <property type="entry name" value="Leu-bd"/>
</dbReference>
<dbReference type="AlphaFoldDB" id="A0A0R3LFK4"/>
<dbReference type="PANTHER" id="PTHR47235">
    <property type="entry name" value="BLR6548 PROTEIN"/>
    <property type="match status" value="1"/>
</dbReference>
<keyword evidence="2 3" id="KW-0732">Signal</keyword>
<dbReference type="InterPro" id="IPR028082">
    <property type="entry name" value="Peripla_BP_I"/>
</dbReference>
<evidence type="ECO:0000313" key="6">
    <source>
        <dbReference type="Proteomes" id="UP000051913"/>
    </source>
</evidence>
<protein>
    <submittedName>
        <fullName evidence="5">Branched-chain amino acid ABC transporter substrate-binding protein</fullName>
    </submittedName>
</protein>
<gene>
    <name evidence="5" type="ORF">CP49_10895</name>
</gene>
<dbReference type="RefSeq" id="WP_057852117.1">
    <property type="nucleotide sequence ID" value="NZ_LLXX01000124.1"/>
</dbReference>
<dbReference type="CDD" id="cd06343">
    <property type="entry name" value="PBP1_ABC_ligand_binding-like"/>
    <property type="match status" value="1"/>
</dbReference>
<dbReference type="Pfam" id="PF13458">
    <property type="entry name" value="Peripla_BP_6"/>
    <property type="match status" value="1"/>
</dbReference>
<organism evidence="5 6">
    <name type="scientific">Bradyrhizobium valentinum</name>
    <dbReference type="NCBI Taxonomy" id="1518501"/>
    <lineage>
        <taxon>Bacteria</taxon>
        <taxon>Pseudomonadati</taxon>
        <taxon>Pseudomonadota</taxon>
        <taxon>Alphaproteobacteria</taxon>
        <taxon>Hyphomicrobiales</taxon>
        <taxon>Nitrobacteraceae</taxon>
        <taxon>Bradyrhizobium</taxon>
    </lineage>
</organism>
<feature type="signal peptide" evidence="3">
    <location>
        <begin position="1"/>
        <end position="21"/>
    </location>
</feature>
<evidence type="ECO:0000259" key="4">
    <source>
        <dbReference type="Pfam" id="PF13458"/>
    </source>
</evidence>
<dbReference type="STRING" id="1518501.CQ10_04610"/>
<keyword evidence="6" id="KW-1185">Reference proteome</keyword>
<dbReference type="EMBL" id="LLXX01000124">
    <property type="protein sequence ID" value="KRR04541.1"/>
    <property type="molecule type" value="Genomic_DNA"/>
</dbReference>
<evidence type="ECO:0000313" key="5">
    <source>
        <dbReference type="EMBL" id="KRR04541.1"/>
    </source>
</evidence>
<dbReference type="SUPFAM" id="SSF53822">
    <property type="entry name" value="Periplasmic binding protein-like I"/>
    <property type="match status" value="1"/>
</dbReference>
<evidence type="ECO:0000256" key="1">
    <source>
        <dbReference type="ARBA" id="ARBA00010062"/>
    </source>
</evidence>
<feature type="domain" description="Leucine-binding protein" evidence="4">
    <location>
        <begin position="31"/>
        <end position="383"/>
    </location>
</feature>
<proteinExistence type="inferred from homology"/>
<evidence type="ECO:0000256" key="3">
    <source>
        <dbReference type="SAM" id="SignalP"/>
    </source>
</evidence>
<dbReference type="Gene3D" id="3.40.50.2300">
    <property type="match status" value="2"/>
</dbReference>
<comment type="similarity">
    <text evidence="1">Belongs to the leucine-binding protein family.</text>
</comment>
<accession>A0A0R3LFK4</accession>
<dbReference type="Proteomes" id="UP000051913">
    <property type="component" value="Unassembled WGS sequence"/>
</dbReference>
<sequence length="399" mass="42698">MLVKWKAVAAVALLLSGPAFAADEPGISATEIKIGGVFPFSGPASSIGLVGKGVMAYIQAINDRGGINGRKINYIAYDDAYSPPKAVEHVRKLVESDEVSFMFGQLGTPGISATAKYLRSKGVPSIAIISGSSKFTDVANYPLTTTGLVSYDTEGKIYAKYLTKALPNAKYAVLYQNDDLGKDYLNAFKAFLGKDFDRKVVSASYEVTEPTVDSQVVNLKSSGADALVIAGTPKFAAQAIRQASVIGWKATVIINFPSGSVGGTLAPAGLDKSVGVIVGTTNKDVLDSAWKDDPGMQAFRVFFDKYLPGADITNGSYLTGYQQGVLLEQILKQCGNDLSRKNILAQAKNLKDFVVPTALPGIKVNTTDTENMIWTQMRLQRWSGTSWQAFGEVLDARSE</sequence>
<dbReference type="PANTHER" id="PTHR47235:SF1">
    <property type="entry name" value="BLR6548 PROTEIN"/>
    <property type="match status" value="1"/>
</dbReference>
<feature type="chain" id="PRO_5006443056" evidence="3">
    <location>
        <begin position="22"/>
        <end position="399"/>
    </location>
</feature>
<name>A0A0R3LFK4_9BRAD</name>
<evidence type="ECO:0000256" key="2">
    <source>
        <dbReference type="ARBA" id="ARBA00022729"/>
    </source>
</evidence>
<reference evidence="5 6" key="1">
    <citation type="submission" date="2014-03" db="EMBL/GenBank/DDBJ databases">
        <title>Bradyrhizobium valentinum sp. nov., isolated from effective nodules of Lupinus mariae-josephae, a lupine endemic of basic-lime soils in Eastern Spain.</title>
        <authorList>
            <person name="Duran D."/>
            <person name="Rey L."/>
            <person name="Navarro A."/>
            <person name="Busquets A."/>
            <person name="Imperial J."/>
            <person name="Ruiz-Argueso T."/>
        </authorList>
    </citation>
    <scope>NUCLEOTIDE SEQUENCE [LARGE SCALE GENOMIC DNA]</scope>
    <source>
        <strain evidence="5 6">LmjM3</strain>
    </source>
</reference>
<comment type="caution">
    <text evidence="5">The sequence shown here is derived from an EMBL/GenBank/DDBJ whole genome shotgun (WGS) entry which is preliminary data.</text>
</comment>